<name>A0A0G4LAI4_VERLO</name>
<evidence type="ECO:0000313" key="14">
    <source>
        <dbReference type="Proteomes" id="UP000045706"/>
    </source>
</evidence>
<gene>
    <name evidence="13" type="ORF">BN1723_011749</name>
</gene>
<evidence type="ECO:0000256" key="9">
    <source>
        <dbReference type="ARBA" id="ARBA00023010"/>
    </source>
</evidence>
<comment type="similarity">
    <text evidence="2">Belongs to the TIM54 family.</text>
</comment>
<feature type="region of interest" description="Disordered" evidence="12">
    <location>
        <begin position="88"/>
        <end position="128"/>
    </location>
</feature>
<protein>
    <recommendedName>
        <fullName evidence="3">Mitochondrial import inner membrane translocase subunit TIM54</fullName>
    </recommendedName>
</protein>
<feature type="region of interest" description="Disordered" evidence="12">
    <location>
        <begin position="350"/>
        <end position="396"/>
    </location>
</feature>
<comment type="subcellular location">
    <subcellularLocation>
        <location evidence="1">Mitochondrion inner membrane</location>
        <topology evidence="1">Single-pass membrane protein</topology>
    </subcellularLocation>
</comment>
<keyword evidence="8" id="KW-1133">Transmembrane helix</keyword>
<evidence type="ECO:0000256" key="4">
    <source>
        <dbReference type="ARBA" id="ARBA00022448"/>
    </source>
</evidence>
<evidence type="ECO:0000256" key="5">
    <source>
        <dbReference type="ARBA" id="ARBA00022692"/>
    </source>
</evidence>
<dbReference type="InterPro" id="IPR021056">
    <property type="entry name" value="Mt_import_IM_translocase_Tim54"/>
</dbReference>
<proteinExistence type="inferred from homology"/>
<keyword evidence="9" id="KW-0811">Translocation</keyword>
<evidence type="ECO:0000256" key="8">
    <source>
        <dbReference type="ARBA" id="ARBA00022989"/>
    </source>
</evidence>
<feature type="compositionally biased region" description="Low complexity" evidence="12">
    <location>
        <begin position="91"/>
        <end position="122"/>
    </location>
</feature>
<evidence type="ECO:0000256" key="11">
    <source>
        <dbReference type="ARBA" id="ARBA00023136"/>
    </source>
</evidence>
<reference evidence="14" key="1">
    <citation type="submission" date="2015-05" db="EMBL/GenBank/DDBJ databases">
        <authorList>
            <person name="Fogelqvist Johan"/>
        </authorList>
    </citation>
    <scope>NUCLEOTIDE SEQUENCE [LARGE SCALE GENOMIC DNA]</scope>
</reference>
<keyword evidence="7" id="KW-0653">Protein transport</keyword>
<keyword evidence="6" id="KW-0999">Mitochondrion inner membrane</keyword>
<dbReference type="GO" id="GO:0015031">
    <property type="term" value="P:protein transport"/>
    <property type="evidence" value="ECO:0007669"/>
    <property type="project" value="UniProtKB-KW"/>
</dbReference>
<evidence type="ECO:0000256" key="1">
    <source>
        <dbReference type="ARBA" id="ARBA00004434"/>
    </source>
</evidence>
<dbReference type="EMBL" id="CVQI01009557">
    <property type="protein sequence ID" value="CRK19012.1"/>
    <property type="molecule type" value="Genomic_DNA"/>
</dbReference>
<feature type="compositionally biased region" description="Basic and acidic residues" evidence="12">
    <location>
        <begin position="351"/>
        <end position="382"/>
    </location>
</feature>
<evidence type="ECO:0000256" key="10">
    <source>
        <dbReference type="ARBA" id="ARBA00023128"/>
    </source>
</evidence>
<evidence type="ECO:0000256" key="2">
    <source>
        <dbReference type="ARBA" id="ARBA00006355"/>
    </source>
</evidence>
<evidence type="ECO:0000256" key="12">
    <source>
        <dbReference type="SAM" id="MobiDB-lite"/>
    </source>
</evidence>
<organism evidence="13 14">
    <name type="scientific">Verticillium longisporum</name>
    <name type="common">Verticillium dahliae var. longisporum</name>
    <dbReference type="NCBI Taxonomy" id="100787"/>
    <lineage>
        <taxon>Eukaryota</taxon>
        <taxon>Fungi</taxon>
        <taxon>Dikarya</taxon>
        <taxon>Ascomycota</taxon>
        <taxon>Pezizomycotina</taxon>
        <taxon>Sordariomycetes</taxon>
        <taxon>Hypocreomycetidae</taxon>
        <taxon>Glomerellales</taxon>
        <taxon>Plectosphaerellaceae</taxon>
        <taxon>Verticillium</taxon>
    </lineage>
</organism>
<dbReference type="AlphaFoldDB" id="A0A0G4LAI4"/>
<accession>A0A0G4LAI4</accession>
<evidence type="ECO:0000256" key="6">
    <source>
        <dbReference type="ARBA" id="ARBA00022792"/>
    </source>
</evidence>
<evidence type="ECO:0000256" key="7">
    <source>
        <dbReference type="ARBA" id="ARBA00022927"/>
    </source>
</evidence>
<dbReference type="Pfam" id="PF11711">
    <property type="entry name" value="Tim54"/>
    <property type="match status" value="2"/>
</dbReference>
<evidence type="ECO:0000313" key="13">
    <source>
        <dbReference type="EMBL" id="CRK19012.1"/>
    </source>
</evidence>
<feature type="region of interest" description="Disordered" evidence="12">
    <location>
        <begin position="1"/>
        <end position="40"/>
    </location>
</feature>
<keyword evidence="4" id="KW-0813">Transport</keyword>
<dbReference type="GO" id="GO:0005743">
    <property type="term" value="C:mitochondrial inner membrane"/>
    <property type="evidence" value="ECO:0007669"/>
    <property type="project" value="UniProtKB-SubCell"/>
</dbReference>
<keyword evidence="11" id="KW-0472">Membrane</keyword>
<keyword evidence="5" id="KW-0812">Transmembrane</keyword>
<evidence type="ECO:0000256" key="3">
    <source>
        <dbReference type="ARBA" id="ARBA00020796"/>
    </source>
</evidence>
<sequence length="584" mass="64390">MADAKPPVDPAPASAATPSTATAASTSTTNNKTPGYKVPERNPALRMLGIPNLPKKLPSRNWTIFLTITTAFSAAVIYDKREKKRATARWARAPPVEPAPASAATPSTAPAASTSTTNTKAPGYKVPERNPALRMLGIPNLPKKLPSRNWTIFLTITTAFSAAVIYDKREKKRATARWARAVAPLATEPIDNPSQLPRKLTVLLEAPPGEGLRVAQDHFIEYVKPVLAASGLDWDFVQGRQQGDVRAAVAEKIRRKRRLAERPDEDLLPTEENVRDAVRAKNQIPEYQGDAGDIVIGRNAWKEYIRGLHEGWLGPLDAPAQPEPETKPEPVLAAEPVVTPVADAIAETVEEAEKKAADAKAAEEKAAEEKAAEEKKKEEEKKKRPPQPPSYNSTADYAAAHLPPTLPEQLAPAAPIQFPHILGFFNTFTRLKRFLNRRALADDIGREVAAACFAKHREWREGEPGASSDDDELRLEQQRVLAHEEKNWVKSVWEEEKAPEEGKEAEPPREKVWPKPMVLDTRIASRMRRFEVQPEDEARARAIVVPEEEIEGFIKGSLRSIAQWGMSAFAAENKGPNVGNLDDA</sequence>
<dbReference type="Proteomes" id="UP000045706">
    <property type="component" value="Unassembled WGS sequence"/>
</dbReference>
<feature type="compositionally biased region" description="Low complexity" evidence="12">
    <location>
        <begin position="1"/>
        <end position="34"/>
    </location>
</feature>
<feature type="region of interest" description="Disordered" evidence="12">
    <location>
        <begin position="315"/>
        <end position="334"/>
    </location>
</feature>
<keyword evidence="10" id="KW-0496">Mitochondrion</keyword>